<protein>
    <submittedName>
        <fullName evidence="9">MFS transporter</fullName>
    </submittedName>
</protein>
<keyword evidence="2" id="KW-0813">Transport</keyword>
<dbReference type="Gene3D" id="1.20.1250.20">
    <property type="entry name" value="MFS general substrate transporter like domains"/>
    <property type="match status" value="1"/>
</dbReference>
<feature type="transmembrane region" description="Helical" evidence="7">
    <location>
        <begin position="16"/>
        <end position="39"/>
    </location>
</feature>
<feature type="transmembrane region" description="Helical" evidence="7">
    <location>
        <begin position="142"/>
        <end position="162"/>
    </location>
</feature>
<evidence type="ECO:0000259" key="8">
    <source>
        <dbReference type="PROSITE" id="PS50850"/>
    </source>
</evidence>
<evidence type="ECO:0000313" key="10">
    <source>
        <dbReference type="Proteomes" id="UP000683246"/>
    </source>
</evidence>
<evidence type="ECO:0000256" key="1">
    <source>
        <dbReference type="ARBA" id="ARBA00004651"/>
    </source>
</evidence>
<reference evidence="9" key="1">
    <citation type="submission" date="2020-07" db="EMBL/GenBank/DDBJ databases">
        <title>Vallitalea pronyensis genome.</title>
        <authorList>
            <person name="Postec A."/>
        </authorList>
    </citation>
    <scope>NUCLEOTIDE SEQUENCE</scope>
    <source>
        <strain evidence="9">FatNI3</strain>
    </source>
</reference>
<feature type="transmembrane region" description="Helical" evidence="7">
    <location>
        <begin position="51"/>
        <end position="69"/>
    </location>
</feature>
<dbReference type="AlphaFoldDB" id="A0A8J8MID0"/>
<evidence type="ECO:0000256" key="5">
    <source>
        <dbReference type="ARBA" id="ARBA00022989"/>
    </source>
</evidence>
<evidence type="ECO:0000256" key="4">
    <source>
        <dbReference type="ARBA" id="ARBA00022692"/>
    </source>
</evidence>
<dbReference type="Pfam" id="PF07690">
    <property type="entry name" value="MFS_1"/>
    <property type="match status" value="1"/>
</dbReference>
<comment type="subcellular location">
    <subcellularLocation>
        <location evidence="1">Cell membrane</location>
        <topology evidence="1">Multi-pass membrane protein</topology>
    </subcellularLocation>
</comment>
<dbReference type="PANTHER" id="PTHR23517">
    <property type="entry name" value="RESISTANCE PROTEIN MDTM, PUTATIVE-RELATED-RELATED"/>
    <property type="match status" value="1"/>
</dbReference>
<feature type="transmembrane region" description="Helical" evidence="7">
    <location>
        <begin position="257"/>
        <end position="281"/>
    </location>
</feature>
<evidence type="ECO:0000256" key="2">
    <source>
        <dbReference type="ARBA" id="ARBA00022448"/>
    </source>
</evidence>
<keyword evidence="4 7" id="KW-0812">Transmembrane</keyword>
<evidence type="ECO:0000256" key="7">
    <source>
        <dbReference type="SAM" id="Phobius"/>
    </source>
</evidence>
<accession>A0A8J8MID0</accession>
<dbReference type="EMBL" id="CP058649">
    <property type="protein sequence ID" value="QUI22006.1"/>
    <property type="molecule type" value="Genomic_DNA"/>
</dbReference>
<feature type="transmembrane region" description="Helical" evidence="7">
    <location>
        <begin position="81"/>
        <end position="99"/>
    </location>
</feature>
<feature type="transmembrane region" description="Helical" evidence="7">
    <location>
        <begin position="293"/>
        <end position="309"/>
    </location>
</feature>
<evidence type="ECO:0000313" key="9">
    <source>
        <dbReference type="EMBL" id="QUI22006.1"/>
    </source>
</evidence>
<dbReference type="GO" id="GO:0005886">
    <property type="term" value="C:plasma membrane"/>
    <property type="evidence" value="ECO:0007669"/>
    <property type="project" value="UniProtKB-SubCell"/>
</dbReference>
<feature type="transmembrane region" description="Helical" evidence="7">
    <location>
        <begin position="379"/>
        <end position="399"/>
    </location>
</feature>
<dbReference type="GO" id="GO:0022857">
    <property type="term" value="F:transmembrane transporter activity"/>
    <property type="evidence" value="ECO:0007669"/>
    <property type="project" value="InterPro"/>
</dbReference>
<dbReference type="SUPFAM" id="SSF103473">
    <property type="entry name" value="MFS general substrate transporter"/>
    <property type="match status" value="1"/>
</dbReference>
<feature type="domain" description="Major facilitator superfamily (MFS) profile" evidence="8">
    <location>
        <begin position="15"/>
        <end position="407"/>
    </location>
</feature>
<feature type="transmembrane region" description="Helical" evidence="7">
    <location>
        <begin position="351"/>
        <end position="373"/>
    </location>
</feature>
<gene>
    <name evidence="9" type="ORF">HZI73_06685</name>
</gene>
<keyword evidence="3" id="KW-1003">Cell membrane</keyword>
<dbReference type="PROSITE" id="PS50850">
    <property type="entry name" value="MFS"/>
    <property type="match status" value="1"/>
</dbReference>
<feature type="transmembrane region" description="Helical" evidence="7">
    <location>
        <begin position="168"/>
        <end position="192"/>
    </location>
</feature>
<evidence type="ECO:0000256" key="6">
    <source>
        <dbReference type="ARBA" id="ARBA00023136"/>
    </source>
</evidence>
<feature type="transmembrane region" description="Helical" evidence="7">
    <location>
        <begin position="105"/>
        <end position="122"/>
    </location>
</feature>
<dbReference type="InterPro" id="IPR036259">
    <property type="entry name" value="MFS_trans_sf"/>
</dbReference>
<dbReference type="RefSeq" id="WP_212697480.1">
    <property type="nucleotide sequence ID" value="NZ_CP058649.1"/>
</dbReference>
<name>A0A8J8MID0_9FIRM</name>
<sequence>MLKKLIKPYVGLRKEIYIIFISRTINAMGAFVFPFLTLLLTKKIGLTEAEAGVYIAASGILVIPSSLIGGKIVDVIGRKKVIIIFETLAIFCYGSCFMLEPGIPMAYLLILSGVFFGIAGPAHDAMVADLTTPEQRTGAYSLNYLGFNFGYAIAQLFAGYLFAHHLKLLFIIDAVTALIGVALIGLFVGETIQETAKEKKEEKRVLEKSEKGSVFRVLFSRPILIMFAVALFGYRFIYSQWSFMLPLHTAFNFGEEAGPMLYGTLGAFNAVIVVCLTPLLTALFRKKTNVKRVIYAGILFFLGFGLLGFISTYEAFFACVFIFTLGEILEATSIMPFIMNHTPSSHRGRMSSVLPLIMGFGFTAGPLVMGSVLEATSFAFAWKVSAVIVGISTIGMLGINRFERNSRVIDDGMDKALNESARGSA</sequence>
<keyword evidence="5 7" id="KW-1133">Transmembrane helix</keyword>
<organism evidence="9 10">
    <name type="scientific">Vallitalea pronyensis</name>
    <dbReference type="NCBI Taxonomy" id="1348613"/>
    <lineage>
        <taxon>Bacteria</taxon>
        <taxon>Bacillati</taxon>
        <taxon>Bacillota</taxon>
        <taxon>Clostridia</taxon>
        <taxon>Lachnospirales</taxon>
        <taxon>Vallitaleaceae</taxon>
        <taxon>Vallitalea</taxon>
    </lineage>
</organism>
<dbReference type="KEGG" id="vpy:HZI73_06685"/>
<feature type="transmembrane region" description="Helical" evidence="7">
    <location>
        <begin position="315"/>
        <end position="339"/>
    </location>
</feature>
<dbReference type="InterPro" id="IPR050171">
    <property type="entry name" value="MFS_Transporters"/>
</dbReference>
<evidence type="ECO:0000256" key="3">
    <source>
        <dbReference type="ARBA" id="ARBA00022475"/>
    </source>
</evidence>
<feature type="transmembrane region" description="Helical" evidence="7">
    <location>
        <begin position="213"/>
        <end position="237"/>
    </location>
</feature>
<keyword evidence="10" id="KW-1185">Reference proteome</keyword>
<proteinExistence type="predicted"/>
<dbReference type="InterPro" id="IPR020846">
    <property type="entry name" value="MFS_dom"/>
</dbReference>
<dbReference type="InterPro" id="IPR011701">
    <property type="entry name" value="MFS"/>
</dbReference>
<dbReference type="Proteomes" id="UP000683246">
    <property type="component" value="Chromosome"/>
</dbReference>
<keyword evidence="6 7" id="KW-0472">Membrane</keyword>